<dbReference type="InterPro" id="IPR027417">
    <property type="entry name" value="P-loop_NTPase"/>
</dbReference>
<feature type="transmembrane region" description="Helical" evidence="1">
    <location>
        <begin position="345"/>
        <end position="365"/>
    </location>
</feature>
<accession>A0A927K2S7</accession>
<gene>
    <name evidence="3" type="ORF">IE331_04285</name>
</gene>
<evidence type="ECO:0000256" key="1">
    <source>
        <dbReference type="SAM" id="Phobius"/>
    </source>
</evidence>
<dbReference type="InterPro" id="IPR050625">
    <property type="entry name" value="ParA/MinD_ATPase"/>
</dbReference>
<sequence length="768" mass="83265">MTDLLTPAGAGSALTPPPRWRLTPGIEVLGPVQGSGLRDPAYLVRRGDGQMLQLSELLHLVLSCIDPSRDADAVAAAVTAAYGRTLTVEGLEHLVSQKLQPLGLVTDAPEGDDDGQLTPKANPLLALTIKGTLLPPSVTRPLARGLQVLYWPPAVLLSVVAMIGLNVLVVQAADFWLAVTQLFTTPTLALAMYGLLTLSAVIHELGHAAACRYGGAQPGAIGVGLYIIFPAFYTDVTDSYRLGRGGRIRTDLGGLYFNVFCVLALGLAYLGTGHGVFLLTWVILQVQMLQQLIPVVRFDGYYVLSDLAGVPDLFARVGPVLRTLRPGVPADPRVTELRPGARRMVVTWVVLVVPTLMLGLVWLIWRLPEFVSRGGDGIRLHRQIFDAAWAQRDVAMMGLSTLSMLLILLPLLGVAVLLWRALAALGRWVQHRSTRPGVESWEAPAGGARHLTPPEIAVPSAADFTDALMLPARRPAPGHGWRRAVYTGTGHVLNPGRSQAELHREALERRLRTPIEGSRRVVVMSRKGGVGKTTISLALGSTFAMLRGDRVVAVDANPDAGNLAHRAALPMGRTITDVLRDLDRITTYAELRSYTSQAEESRLEVLASDDDPRIGMALDRTDYHRLIDLLDHYYNLILLDTGTGILDSANQGLLSEADQVVLVLRQGIDGGRAAALTLDWMDEHGFAHLVANAVVVINGLRDDVGAPADPMRRHFEKRCDRVITVPWDPALETGGRTDMSSLRRQTRDSMIQVAAAVADNFREMGTTR</sequence>
<protein>
    <submittedName>
        <fullName evidence="3">AAA family ATPase</fullName>
    </submittedName>
</protein>
<feature type="transmembrane region" description="Helical" evidence="1">
    <location>
        <begin position="253"/>
        <end position="284"/>
    </location>
</feature>
<dbReference type="GO" id="GO:0005829">
    <property type="term" value="C:cytosol"/>
    <property type="evidence" value="ECO:0007669"/>
    <property type="project" value="TreeGrafter"/>
</dbReference>
<dbReference type="EMBL" id="JACYXZ010000001">
    <property type="protein sequence ID" value="MBD8868837.1"/>
    <property type="molecule type" value="Genomic_DNA"/>
</dbReference>
<feature type="transmembrane region" description="Helical" evidence="1">
    <location>
        <begin position="148"/>
        <end position="169"/>
    </location>
</feature>
<dbReference type="GO" id="GO:0051782">
    <property type="term" value="P:negative regulation of cell division"/>
    <property type="evidence" value="ECO:0007669"/>
    <property type="project" value="TreeGrafter"/>
</dbReference>
<dbReference type="Gene3D" id="3.40.50.300">
    <property type="entry name" value="P-loop containing nucleotide triphosphate hydrolases"/>
    <property type="match status" value="1"/>
</dbReference>
<dbReference type="PANTHER" id="PTHR43384:SF14">
    <property type="entry name" value="ESX-1 SECRETION-ASSOCIATED PROTEIN ESPI"/>
    <property type="match status" value="1"/>
</dbReference>
<dbReference type="GO" id="GO:0009898">
    <property type="term" value="C:cytoplasmic side of plasma membrane"/>
    <property type="evidence" value="ECO:0007669"/>
    <property type="project" value="TreeGrafter"/>
</dbReference>
<comment type="caution">
    <text evidence="3">The sequence shown here is derived from an EMBL/GenBank/DDBJ whole genome shotgun (WGS) entry which is preliminary data.</text>
</comment>
<feature type="transmembrane region" description="Helical" evidence="1">
    <location>
        <begin position="175"/>
        <end position="201"/>
    </location>
</feature>
<evidence type="ECO:0000313" key="4">
    <source>
        <dbReference type="Proteomes" id="UP000616839"/>
    </source>
</evidence>
<dbReference type="AlphaFoldDB" id="A0A927K2S7"/>
<dbReference type="Pfam" id="PF01656">
    <property type="entry name" value="CbiA"/>
    <property type="match status" value="1"/>
</dbReference>
<dbReference type="GO" id="GO:0005524">
    <property type="term" value="F:ATP binding"/>
    <property type="evidence" value="ECO:0007669"/>
    <property type="project" value="TreeGrafter"/>
</dbReference>
<evidence type="ECO:0000259" key="2">
    <source>
        <dbReference type="Pfam" id="PF01656"/>
    </source>
</evidence>
<feature type="transmembrane region" description="Helical" evidence="1">
    <location>
        <begin position="402"/>
        <end position="422"/>
    </location>
</feature>
<keyword evidence="1" id="KW-0812">Transmembrane</keyword>
<name>A0A927K2S7_9ACTN</name>
<dbReference type="PANTHER" id="PTHR43384">
    <property type="entry name" value="SEPTUM SITE-DETERMINING PROTEIN MIND HOMOLOG, CHLOROPLASTIC-RELATED"/>
    <property type="match status" value="1"/>
</dbReference>
<feature type="transmembrane region" description="Helical" evidence="1">
    <location>
        <begin position="213"/>
        <end position="233"/>
    </location>
</feature>
<dbReference type="Proteomes" id="UP000616839">
    <property type="component" value="Unassembled WGS sequence"/>
</dbReference>
<keyword evidence="1" id="KW-1133">Transmembrane helix</keyword>
<dbReference type="GO" id="GO:0016887">
    <property type="term" value="F:ATP hydrolysis activity"/>
    <property type="evidence" value="ECO:0007669"/>
    <property type="project" value="TreeGrafter"/>
</dbReference>
<dbReference type="SUPFAM" id="SSF52540">
    <property type="entry name" value="P-loop containing nucleoside triphosphate hydrolases"/>
    <property type="match status" value="1"/>
</dbReference>
<evidence type="ECO:0000313" key="3">
    <source>
        <dbReference type="EMBL" id="MBD8868837.1"/>
    </source>
</evidence>
<organism evidence="3 4">
    <name type="scientific">Nocardioides donggukensis</name>
    <dbReference type="NCBI Taxonomy" id="2774019"/>
    <lineage>
        <taxon>Bacteria</taxon>
        <taxon>Bacillati</taxon>
        <taxon>Actinomycetota</taxon>
        <taxon>Actinomycetes</taxon>
        <taxon>Propionibacteriales</taxon>
        <taxon>Nocardioidaceae</taxon>
        <taxon>Nocardioides</taxon>
    </lineage>
</organism>
<keyword evidence="4" id="KW-1185">Reference proteome</keyword>
<keyword evidence="1" id="KW-0472">Membrane</keyword>
<proteinExistence type="predicted"/>
<reference evidence="3" key="1">
    <citation type="submission" date="2020-09" db="EMBL/GenBank/DDBJ databases">
        <title>Nocardioides sp. strain MJB4 16S ribosomal RNA gene Genome sequencing and assembly.</title>
        <authorList>
            <person name="Kim I."/>
        </authorList>
    </citation>
    <scope>NUCLEOTIDE SEQUENCE</scope>
    <source>
        <strain evidence="3">MJB4</strain>
    </source>
</reference>
<feature type="domain" description="CobQ/CobB/MinD/ParA nucleotide binding" evidence="2">
    <location>
        <begin position="521"/>
        <end position="585"/>
    </location>
</feature>
<dbReference type="RefSeq" id="WP_192140793.1">
    <property type="nucleotide sequence ID" value="NZ_JACYXZ010000001.1"/>
</dbReference>
<dbReference type="InterPro" id="IPR002586">
    <property type="entry name" value="CobQ/CobB/MinD/ParA_Nub-bd_dom"/>
</dbReference>